<dbReference type="PROSITE" id="PS00150">
    <property type="entry name" value="ACYLPHOSPHATASE_1"/>
    <property type="match status" value="1"/>
</dbReference>
<reference evidence="8 9" key="1">
    <citation type="submission" date="2023-07" db="EMBL/GenBank/DDBJ databases">
        <title>Sequencing the genomes of 1000 actinobacteria strains.</title>
        <authorList>
            <person name="Klenk H.-P."/>
        </authorList>
    </citation>
    <scope>NUCLEOTIDE SEQUENCE [LARGE SCALE GENOMIC DNA]</scope>
    <source>
        <strain evidence="8 9">DSM 44508</strain>
    </source>
</reference>
<evidence type="ECO:0000256" key="1">
    <source>
        <dbReference type="ARBA" id="ARBA00005614"/>
    </source>
</evidence>
<proteinExistence type="inferred from homology"/>
<dbReference type="NCBIfam" id="NF010997">
    <property type="entry name" value="PRK14422.1"/>
    <property type="match status" value="1"/>
</dbReference>
<dbReference type="Gene3D" id="3.30.70.100">
    <property type="match status" value="1"/>
</dbReference>
<dbReference type="InterPro" id="IPR036046">
    <property type="entry name" value="Acylphosphatase-like_dom_sf"/>
</dbReference>
<gene>
    <name evidence="8" type="ORF">J2S37_002584</name>
</gene>
<dbReference type="PANTHER" id="PTHR47268:SF4">
    <property type="entry name" value="ACYLPHOSPHATASE"/>
    <property type="match status" value="1"/>
</dbReference>
<name>A0ABU2BCG7_9CORY</name>
<comment type="caution">
    <text evidence="8">The sequence shown here is derived from an EMBL/GenBank/DDBJ whole genome shotgun (WGS) entry which is preliminary data.</text>
</comment>
<evidence type="ECO:0000256" key="6">
    <source>
        <dbReference type="RuleBase" id="RU004168"/>
    </source>
</evidence>
<organism evidence="8 9">
    <name type="scientific">Corynebacterium felinum</name>
    <dbReference type="NCBI Taxonomy" id="131318"/>
    <lineage>
        <taxon>Bacteria</taxon>
        <taxon>Bacillati</taxon>
        <taxon>Actinomycetota</taxon>
        <taxon>Actinomycetes</taxon>
        <taxon>Mycobacteriales</taxon>
        <taxon>Corynebacteriaceae</taxon>
        <taxon>Corynebacterium</taxon>
    </lineage>
</organism>
<feature type="active site" evidence="5">
    <location>
        <position position="29"/>
    </location>
</feature>
<evidence type="ECO:0000256" key="4">
    <source>
        <dbReference type="ARBA" id="ARBA00047645"/>
    </source>
</evidence>
<comment type="similarity">
    <text evidence="1 6">Belongs to the acylphosphatase family.</text>
</comment>
<evidence type="ECO:0000313" key="9">
    <source>
        <dbReference type="Proteomes" id="UP001183619"/>
    </source>
</evidence>
<dbReference type="EMBL" id="JAVDYF010000001">
    <property type="protein sequence ID" value="MDR7356046.1"/>
    <property type="molecule type" value="Genomic_DNA"/>
</dbReference>
<comment type="catalytic activity">
    <reaction evidence="4 5">
        <text>an acyl phosphate + H2O = a carboxylate + phosphate + H(+)</text>
        <dbReference type="Rhea" id="RHEA:14965"/>
        <dbReference type="ChEBI" id="CHEBI:15377"/>
        <dbReference type="ChEBI" id="CHEBI:15378"/>
        <dbReference type="ChEBI" id="CHEBI:29067"/>
        <dbReference type="ChEBI" id="CHEBI:43474"/>
        <dbReference type="ChEBI" id="CHEBI:59918"/>
        <dbReference type="EC" id="3.6.1.7"/>
    </reaction>
</comment>
<dbReference type="PROSITE" id="PS51160">
    <property type="entry name" value="ACYLPHOSPHATASE_3"/>
    <property type="match status" value="1"/>
</dbReference>
<evidence type="ECO:0000256" key="3">
    <source>
        <dbReference type="ARBA" id="ARBA00015991"/>
    </source>
</evidence>
<dbReference type="Proteomes" id="UP001183619">
    <property type="component" value="Unassembled WGS sequence"/>
</dbReference>
<evidence type="ECO:0000313" key="8">
    <source>
        <dbReference type="EMBL" id="MDR7356046.1"/>
    </source>
</evidence>
<accession>A0ABU2BCG7</accession>
<dbReference type="EC" id="3.6.1.7" evidence="2 5"/>
<sequence length="99" mass="10790">MEKHSITSHHDNVRLTAFVHGTVQGVGFRWWTLSQAKELALTGSAKNLTDGRVCVVAEGPKHACEELLARLHHGPASAHVTTVIDLWQTPRGITGFEIG</sequence>
<evidence type="ECO:0000259" key="7">
    <source>
        <dbReference type="PROSITE" id="PS51160"/>
    </source>
</evidence>
<dbReference type="SUPFAM" id="SSF54975">
    <property type="entry name" value="Acylphosphatase/BLUF domain-like"/>
    <property type="match status" value="1"/>
</dbReference>
<dbReference type="PANTHER" id="PTHR47268">
    <property type="entry name" value="ACYLPHOSPHATASE"/>
    <property type="match status" value="1"/>
</dbReference>
<evidence type="ECO:0000256" key="2">
    <source>
        <dbReference type="ARBA" id="ARBA00012150"/>
    </source>
</evidence>
<dbReference type="InterPro" id="IPR020456">
    <property type="entry name" value="Acylphosphatase"/>
</dbReference>
<dbReference type="InterPro" id="IPR001792">
    <property type="entry name" value="Acylphosphatase-like_dom"/>
</dbReference>
<feature type="domain" description="Acylphosphatase-like" evidence="7">
    <location>
        <begin position="14"/>
        <end position="99"/>
    </location>
</feature>
<keyword evidence="5 8" id="KW-0378">Hydrolase</keyword>
<feature type="active site" evidence="5">
    <location>
        <position position="47"/>
    </location>
</feature>
<dbReference type="InterPro" id="IPR017968">
    <property type="entry name" value="Acylphosphatase_CS"/>
</dbReference>
<keyword evidence="9" id="KW-1185">Reference proteome</keyword>
<dbReference type="GO" id="GO:0003998">
    <property type="term" value="F:acylphosphatase activity"/>
    <property type="evidence" value="ECO:0007669"/>
    <property type="project" value="UniProtKB-EC"/>
</dbReference>
<dbReference type="RefSeq" id="WP_277103498.1">
    <property type="nucleotide sequence ID" value="NZ_BAAAJS010000069.1"/>
</dbReference>
<protein>
    <recommendedName>
        <fullName evidence="3 5">acylphosphatase</fullName>
        <ecNumber evidence="2 5">3.6.1.7</ecNumber>
    </recommendedName>
</protein>
<dbReference type="Pfam" id="PF00708">
    <property type="entry name" value="Acylphosphatase"/>
    <property type="match status" value="1"/>
</dbReference>
<evidence type="ECO:0000256" key="5">
    <source>
        <dbReference type="PROSITE-ProRule" id="PRU00520"/>
    </source>
</evidence>